<dbReference type="InterPro" id="IPR007632">
    <property type="entry name" value="Anoctamin"/>
</dbReference>
<evidence type="ECO:0000256" key="3">
    <source>
        <dbReference type="ARBA" id="ARBA00022989"/>
    </source>
</evidence>
<dbReference type="InterPro" id="IPR049452">
    <property type="entry name" value="Anoctamin_TM"/>
</dbReference>
<evidence type="ECO:0000256" key="5">
    <source>
        <dbReference type="SAM" id="Phobius"/>
    </source>
</evidence>
<reference evidence="7" key="1">
    <citation type="submission" date="2023-10" db="EMBL/GenBank/DDBJ databases">
        <authorList>
            <person name="Chen Y."/>
            <person name="Shah S."/>
            <person name="Dougan E. K."/>
            <person name="Thang M."/>
            <person name="Chan C."/>
        </authorList>
    </citation>
    <scope>NUCLEOTIDE SEQUENCE [LARGE SCALE GENOMIC DNA]</scope>
</reference>
<comment type="caution">
    <text evidence="7">The sequence shown here is derived from an EMBL/GenBank/DDBJ whole genome shotgun (WGS) entry which is preliminary data.</text>
</comment>
<gene>
    <name evidence="7" type="ORF">PCOR1329_LOCUS83698</name>
</gene>
<protein>
    <recommendedName>
        <fullName evidence="6">Anoctamin transmembrane domain-containing protein</fullName>
    </recommendedName>
</protein>
<dbReference type="EMBL" id="CAUYUJ010022159">
    <property type="protein sequence ID" value="CAK0909225.1"/>
    <property type="molecule type" value="Genomic_DNA"/>
</dbReference>
<name>A0ABN9Y984_9DINO</name>
<evidence type="ECO:0000313" key="7">
    <source>
        <dbReference type="EMBL" id="CAK0909225.1"/>
    </source>
</evidence>
<feature type="transmembrane region" description="Helical" evidence="5">
    <location>
        <begin position="152"/>
        <end position="179"/>
    </location>
</feature>
<feature type="domain" description="Anoctamin transmembrane" evidence="6">
    <location>
        <begin position="2"/>
        <end position="455"/>
    </location>
</feature>
<evidence type="ECO:0000256" key="2">
    <source>
        <dbReference type="ARBA" id="ARBA00022692"/>
    </source>
</evidence>
<keyword evidence="2 5" id="KW-0812">Transmembrane</keyword>
<evidence type="ECO:0000256" key="4">
    <source>
        <dbReference type="ARBA" id="ARBA00023136"/>
    </source>
</evidence>
<feature type="transmembrane region" description="Helical" evidence="5">
    <location>
        <begin position="244"/>
        <end position="264"/>
    </location>
</feature>
<dbReference type="Pfam" id="PF04547">
    <property type="entry name" value="Anoctamin"/>
    <property type="match status" value="1"/>
</dbReference>
<dbReference type="PANTHER" id="PTHR12308:SF73">
    <property type="entry name" value="ANOCTAMIN"/>
    <property type="match status" value="1"/>
</dbReference>
<comment type="subcellular location">
    <subcellularLocation>
        <location evidence="1">Membrane</location>
        <topology evidence="1">Multi-pass membrane protein</topology>
    </subcellularLocation>
</comment>
<accession>A0ABN9Y984</accession>
<evidence type="ECO:0000313" key="8">
    <source>
        <dbReference type="Proteomes" id="UP001189429"/>
    </source>
</evidence>
<sequence>MGINAAQYFLFLQEYTTWLAVPAALGLVIHVAHAASGSPESITASSGASLFMFFMTIWSTLFVEHWKRRRFALNYKFGFHQAGERAYDPGAPASFQVGSAAMAEAFKPVCGGPEAATKAARKALELSNYSQNLSTLVGSTGKSDPVRTKNTVVLLTVKTIIPMVLLLGVVGVVIHLLLWIGDLAEKRFQNVVMQNLPVLLYLIVANVLEKVYLSIGAKLTDWEGHPIHTQHLKSLTAKAASFQLVNYLGWFVYVAFWMMDIALLQSQLWMFMTVKQVIALSMETLVPMAQHRWSSRREARVEAKRKKDDGKPADGWLRAECERQLSLGRVDLGGEYMQLAVLFATTTSFAVAFPLGPLLALLFTLVSRYSDAFKLLKLSQRAPPRYADSVVLDTWLDIFEAISTCAVCVNFGCWALAGDRGWSPLQVVLVEHAVLFFKFYASWAIPDRPVTVERKEVAIEALMHHSGQRD</sequence>
<evidence type="ECO:0000256" key="1">
    <source>
        <dbReference type="ARBA" id="ARBA00004141"/>
    </source>
</evidence>
<keyword evidence="4 5" id="KW-0472">Membrane</keyword>
<proteinExistence type="predicted"/>
<feature type="transmembrane region" description="Helical" evidence="5">
    <location>
        <begin position="44"/>
        <end position="63"/>
    </location>
</feature>
<dbReference type="Proteomes" id="UP001189429">
    <property type="component" value="Unassembled WGS sequence"/>
</dbReference>
<feature type="transmembrane region" description="Helical" evidence="5">
    <location>
        <begin position="339"/>
        <end position="366"/>
    </location>
</feature>
<evidence type="ECO:0000259" key="6">
    <source>
        <dbReference type="Pfam" id="PF04547"/>
    </source>
</evidence>
<keyword evidence="3 5" id="KW-1133">Transmembrane helix</keyword>
<feature type="transmembrane region" description="Helical" evidence="5">
    <location>
        <begin position="191"/>
        <end position="208"/>
    </location>
</feature>
<keyword evidence="8" id="KW-1185">Reference proteome</keyword>
<organism evidence="7 8">
    <name type="scientific">Prorocentrum cordatum</name>
    <dbReference type="NCBI Taxonomy" id="2364126"/>
    <lineage>
        <taxon>Eukaryota</taxon>
        <taxon>Sar</taxon>
        <taxon>Alveolata</taxon>
        <taxon>Dinophyceae</taxon>
        <taxon>Prorocentrales</taxon>
        <taxon>Prorocentraceae</taxon>
        <taxon>Prorocentrum</taxon>
    </lineage>
</organism>
<dbReference type="PANTHER" id="PTHR12308">
    <property type="entry name" value="ANOCTAMIN"/>
    <property type="match status" value="1"/>
</dbReference>